<dbReference type="RefSeq" id="WP_271920206.1">
    <property type="nucleotide sequence ID" value="NZ_JAQNDO010000001.1"/>
</dbReference>
<keyword evidence="9" id="KW-1185">Reference proteome</keyword>
<protein>
    <submittedName>
        <fullName evidence="8">Protein kinase</fullName>
    </submittedName>
</protein>
<dbReference type="PROSITE" id="PS50011">
    <property type="entry name" value="PROTEIN_KINASE_DOM"/>
    <property type="match status" value="1"/>
</dbReference>
<dbReference type="PROSITE" id="PS00107">
    <property type="entry name" value="PROTEIN_KINASE_ATP"/>
    <property type="match status" value="1"/>
</dbReference>
<dbReference type="InterPro" id="IPR011990">
    <property type="entry name" value="TPR-like_helical_dom_sf"/>
</dbReference>
<keyword evidence="2 5" id="KW-0547">Nucleotide-binding</keyword>
<evidence type="ECO:0000256" key="6">
    <source>
        <dbReference type="SAM" id="MobiDB-lite"/>
    </source>
</evidence>
<organism evidence="8 9">
    <name type="scientific">Polyangium mundeleinium</name>
    <dbReference type="NCBI Taxonomy" id="2995306"/>
    <lineage>
        <taxon>Bacteria</taxon>
        <taxon>Pseudomonadati</taxon>
        <taxon>Myxococcota</taxon>
        <taxon>Polyangia</taxon>
        <taxon>Polyangiales</taxon>
        <taxon>Polyangiaceae</taxon>
        <taxon>Polyangium</taxon>
    </lineage>
</organism>
<feature type="domain" description="Protein kinase" evidence="7">
    <location>
        <begin position="37"/>
        <end position="295"/>
    </location>
</feature>
<reference evidence="8 9" key="1">
    <citation type="submission" date="2022-11" db="EMBL/GenBank/DDBJ databases">
        <title>Minimal conservation of predation-associated metabolite biosynthetic gene clusters underscores biosynthetic potential of Myxococcota including descriptions for ten novel species: Archangium lansinium sp. nov., Myxococcus landrumus sp. nov., Nannocystis bai.</title>
        <authorList>
            <person name="Ahearne A."/>
            <person name="Stevens C."/>
            <person name="Dowd S."/>
        </authorList>
    </citation>
    <scope>NUCLEOTIDE SEQUENCE [LARGE SCALE GENOMIC DNA]</scope>
    <source>
        <strain evidence="8 9">RJM3</strain>
    </source>
</reference>
<evidence type="ECO:0000313" key="9">
    <source>
        <dbReference type="Proteomes" id="UP001221411"/>
    </source>
</evidence>
<feature type="region of interest" description="Disordered" evidence="6">
    <location>
        <begin position="295"/>
        <end position="321"/>
    </location>
</feature>
<dbReference type="PANTHER" id="PTHR43289:SF30">
    <property type="entry name" value="NON-SPECIFIC SERINE_THREONINE PROTEIN KINASE"/>
    <property type="match status" value="1"/>
</dbReference>
<dbReference type="GO" id="GO:0016301">
    <property type="term" value="F:kinase activity"/>
    <property type="evidence" value="ECO:0007669"/>
    <property type="project" value="UniProtKB-KW"/>
</dbReference>
<dbReference type="Gene3D" id="1.10.510.10">
    <property type="entry name" value="Transferase(Phosphotransferase) domain 1"/>
    <property type="match status" value="1"/>
</dbReference>
<dbReference type="Gene3D" id="1.25.40.10">
    <property type="entry name" value="Tetratricopeptide repeat domain"/>
    <property type="match status" value="1"/>
</dbReference>
<name>A0ABT5ERT2_9BACT</name>
<dbReference type="Pfam" id="PF00069">
    <property type="entry name" value="Pkinase"/>
    <property type="match status" value="1"/>
</dbReference>
<dbReference type="SUPFAM" id="SSF48452">
    <property type="entry name" value="TPR-like"/>
    <property type="match status" value="1"/>
</dbReference>
<dbReference type="SMART" id="SM00220">
    <property type="entry name" value="S_TKc"/>
    <property type="match status" value="1"/>
</dbReference>
<dbReference type="PANTHER" id="PTHR43289">
    <property type="entry name" value="MITOGEN-ACTIVATED PROTEIN KINASE KINASE KINASE 20-RELATED"/>
    <property type="match status" value="1"/>
</dbReference>
<dbReference type="InterPro" id="IPR011009">
    <property type="entry name" value="Kinase-like_dom_sf"/>
</dbReference>
<feature type="compositionally biased region" description="Low complexity" evidence="6">
    <location>
        <begin position="312"/>
        <end position="321"/>
    </location>
</feature>
<evidence type="ECO:0000259" key="7">
    <source>
        <dbReference type="PROSITE" id="PS50011"/>
    </source>
</evidence>
<dbReference type="PROSITE" id="PS00108">
    <property type="entry name" value="PROTEIN_KINASE_ST"/>
    <property type="match status" value="1"/>
</dbReference>
<keyword evidence="4 5" id="KW-0067">ATP-binding</keyword>
<evidence type="ECO:0000256" key="3">
    <source>
        <dbReference type="ARBA" id="ARBA00022777"/>
    </source>
</evidence>
<keyword evidence="1" id="KW-0808">Transferase</keyword>
<dbReference type="SUPFAM" id="SSF56112">
    <property type="entry name" value="Protein kinase-like (PK-like)"/>
    <property type="match status" value="1"/>
</dbReference>
<comment type="caution">
    <text evidence="8">The sequence shown here is derived from an EMBL/GenBank/DDBJ whole genome shotgun (WGS) entry which is preliminary data.</text>
</comment>
<dbReference type="Proteomes" id="UP001221411">
    <property type="component" value="Unassembled WGS sequence"/>
</dbReference>
<dbReference type="InterPro" id="IPR000719">
    <property type="entry name" value="Prot_kinase_dom"/>
</dbReference>
<dbReference type="EMBL" id="JAQNDO010000001">
    <property type="protein sequence ID" value="MDC0744067.1"/>
    <property type="molecule type" value="Genomic_DNA"/>
</dbReference>
<evidence type="ECO:0000313" key="8">
    <source>
        <dbReference type="EMBL" id="MDC0744067.1"/>
    </source>
</evidence>
<evidence type="ECO:0000256" key="4">
    <source>
        <dbReference type="ARBA" id="ARBA00022840"/>
    </source>
</evidence>
<dbReference type="InterPro" id="IPR017441">
    <property type="entry name" value="Protein_kinase_ATP_BS"/>
</dbReference>
<dbReference type="CDD" id="cd14014">
    <property type="entry name" value="STKc_PknB_like"/>
    <property type="match status" value="1"/>
</dbReference>
<evidence type="ECO:0000256" key="2">
    <source>
        <dbReference type="ARBA" id="ARBA00022741"/>
    </source>
</evidence>
<dbReference type="Gene3D" id="3.30.200.20">
    <property type="entry name" value="Phosphorylase Kinase, domain 1"/>
    <property type="match status" value="1"/>
</dbReference>
<sequence length="892" mass="95849">MVKPELSGLPTAPEAPEVISVASGEVLRVGQVVAGRYEVLARLGAGGMGAVWRVHDRALDEDVALKVILPDRVGDPAALARLRDEVKIARKITHPNVCRVFDLGESEALTFLTMELAPGTTLRHLLVAGPLASARALDLFQQIVDGVAAAHERGVVHRDLKPENVLVRRDGRCLVADFGLAREPGSGAATTAAGAAGTPAYMSPEQLKGETIDIRSDVFALGIVGYELLSGRSPFGDGAPGTISTAILRSDPPELDVPGLAEPVLQGLREVFGRALAKDPDGRFASAGELAAALARARDTTPARSTLRGVSEPEPAASPAPRTFPWRRLALAPLFLFVGLFLLAQLPRGDLRHWNPLPDAWSPFPGDEDEEEPAPHLAPSADVDERATLVVLPFENLTGETAWNGLSLSAPEVVRAGLRTMPEVRLSEVALANRDAARAAGVAFWVRGSVQRVGETLRLSAQLDPVGDEQEALPGEPVEIAAVDKDVAPSLSALRSRVLDEARLVVRHWGKRRRAMLGTTNEAAKRSLLDYYKMVGPGPRKEHFSEGLRLLDAAIGADPGYVPALVERALVRSMGAGEGTPASRLADANAGIELALVNKPQDPMALVTRCRLMQVAIEVGDDKPTDAAIERAEAACEAALGVGPALADVYLSLARLQDRACNDEAAALSLERVLEHDRSLSGRVLKDSVSLALANDRMLVAEKKSEALITFHEEERRLGARSLARRAGIPPEQMGVYFRRGVVLLRIGRLDEAARAFEQEITDVEALAGSAWAEAAAIRGLFRVEKARRKAVLPEHRRRLAEIEAEMRAKVASDPSVAKTMVGAYLWVDPEAAVEWLGRLSARGSCEDAIWRGLVYRAAKKTKLAREALAACSATEQWEKRCVGRIESLLAR</sequence>
<gene>
    <name evidence="8" type="ORF">POL67_22240</name>
</gene>
<feature type="binding site" evidence="5">
    <location>
        <position position="66"/>
    </location>
    <ligand>
        <name>ATP</name>
        <dbReference type="ChEBI" id="CHEBI:30616"/>
    </ligand>
</feature>
<accession>A0ABT5ERT2</accession>
<dbReference type="InterPro" id="IPR008271">
    <property type="entry name" value="Ser/Thr_kinase_AS"/>
</dbReference>
<proteinExistence type="predicted"/>
<keyword evidence="3 8" id="KW-0418">Kinase</keyword>
<evidence type="ECO:0000256" key="1">
    <source>
        <dbReference type="ARBA" id="ARBA00022679"/>
    </source>
</evidence>
<evidence type="ECO:0000256" key="5">
    <source>
        <dbReference type="PROSITE-ProRule" id="PRU10141"/>
    </source>
</evidence>